<evidence type="ECO:0000256" key="3">
    <source>
        <dbReference type="ARBA" id="ARBA00022448"/>
    </source>
</evidence>
<dbReference type="Proteomes" id="UP000627446">
    <property type="component" value="Unassembled WGS sequence"/>
</dbReference>
<dbReference type="GO" id="GO:0005886">
    <property type="term" value="C:plasma membrane"/>
    <property type="evidence" value="ECO:0007669"/>
    <property type="project" value="UniProtKB-SubCell"/>
</dbReference>
<evidence type="ECO:0000313" key="12">
    <source>
        <dbReference type="Proteomes" id="UP000627446"/>
    </source>
</evidence>
<evidence type="ECO:0000256" key="8">
    <source>
        <dbReference type="ARBA" id="ARBA00022989"/>
    </source>
</evidence>
<accession>A0A923KSV3</accession>
<keyword evidence="8" id="KW-1133">Transmembrane helix</keyword>
<protein>
    <submittedName>
        <fullName evidence="11">Energy transducer TonB</fullName>
    </submittedName>
</protein>
<evidence type="ECO:0000256" key="1">
    <source>
        <dbReference type="ARBA" id="ARBA00004383"/>
    </source>
</evidence>
<evidence type="ECO:0000256" key="7">
    <source>
        <dbReference type="ARBA" id="ARBA00022927"/>
    </source>
</evidence>
<keyword evidence="7" id="KW-0653">Protein transport</keyword>
<feature type="domain" description="TonB C-terminal" evidence="10">
    <location>
        <begin position="126"/>
        <end position="216"/>
    </location>
</feature>
<proteinExistence type="inferred from homology"/>
<evidence type="ECO:0000259" key="10">
    <source>
        <dbReference type="PROSITE" id="PS52015"/>
    </source>
</evidence>
<dbReference type="Pfam" id="PF03544">
    <property type="entry name" value="TonB_C"/>
    <property type="match status" value="1"/>
</dbReference>
<comment type="caution">
    <text evidence="11">The sequence shown here is derived from an EMBL/GenBank/DDBJ whole genome shotgun (WGS) entry which is preliminary data.</text>
</comment>
<dbReference type="SUPFAM" id="SSF74653">
    <property type="entry name" value="TolA/TonB C-terminal domain"/>
    <property type="match status" value="1"/>
</dbReference>
<evidence type="ECO:0000313" key="11">
    <source>
        <dbReference type="EMBL" id="MBC3880652.1"/>
    </source>
</evidence>
<keyword evidence="12" id="KW-1185">Reference proteome</keyword>
<dbReference type="InterPro" id="IPR051045">
    <property type="entry name" value="TonB-dependent_transducer"/>
</dbReference>
<keyword evidence="9" id="KW-0472">Membrane</keyword>
<dbReference type="NCBIfam" id="TIGR01352">
    <property type="entry name" value="tonB_Cterm"/>
    <property type="match status" value="1"/>
</dbReference>
<evidence type="ECO:0000256" key="4">
    <source>
        <dbReference type="ARBA" id="ARBA00022475"/>
    </source>
</evidence>
<dbReference type="GO" id="GO:0015031">
    <property type="term" value="P:protein transport"/>
    <property type="evidence" value="ECO:0007669"/>
    <property type="project" value="UniProtKB-KW"/>
</dbReference>
<dbReference type="AlphaFoldDB" id="A0A923KSV3"/>
<comment type="subcellular location">
    <subcellularLocation>
        <location evidence="1">Cell inner membrane</location>
        <topology evidence="1">Single-pass membrane protein</topology>
        <orientation evidence="1">Periplasmic side</orientation>
    </subcellularLocation>
</comment>
<dbReference type="InterPro" id="IPR037682">
    <property type="entry name" value="TonB_C"/>
</dbReference>
<dbReference type="PANTHER" id="PTHR33446">
    <property type="entry name" value="PROTEIN TONB-RELATED"/>
    <property type="match status" value="1"/>
</dbReference>
<keyword evidence="4" id="KW-1003">Cell membrane</keyword>
<dbReference type="GO" id="GO:0055085">
    <property type="term" value="P:transmembrane transport"/>
    <property type="evidence" value="ECO:0007669"/>
    <property type="project" value="InterPro"/>
</dbReference>
<evidence type="ECO:0000256" key="5">
    <source>
        <dbReference type="ARBA" id="ARBA00022519"/>
    </source>
</evidence>
<gene>
    <name evidence="11" type="ORF">H8K36_04650</name>
</gene>
<reference evidence="11" key="1">
    <citation type="submission" date="2020-08" db="EMBL/GenBank/DDBJ databases">
        <title>Novel species isolated from subtropical streams in China.</title>
        <authorList>
            <person name="Lu H."/>
        </authorList>
    </citation>
    <scope>NUCLEOTIDE SEQUENCE</scope>
    <source>
        <strain evidence="11">LX22W</strain>
    </source>
</reference>
<dbReference type="Gene3D" id="3.30.1150.10">
    <property type="match status" value="1"/>
</dbReference>
<evidence type="ECO:0000256" key="2">
    <source>
        <dbReference type="ARBA" id="ARBA00006555"/>
    </source>
</evidence>
<name>A0A923KSV3_9BURK</name>
<evidence type="ECO:0000256" key="6">
    <source>
        <dbReference type="ARBA" id="ARBA00022692"/>
    </source>
</evidence>
<dbReference type="InterPro" id="IPR006260">
    <property type="entry name" value="TonB/TolA_C"/>
</dbReference>
<dbReference type="EMBL" id="JACOFZ010000001">
    <property type="protein sequence ID" value="MBC3880652.1"/>
    <property type="molecule type" value="Genomic_DNA"/>
</dbReference>
<keyword evidence="3" id="KW-0813">Transport</keyword>
<sequence length="216" mass="23488">MDFHTHPHQAKSKLPSLAVAVGAHAILLWVAMQAVHVINRPDRHIVDIVQLTEPEPPTPPEPKIEQRVDKTMPVQDFIPPPEISTQPTTTNDVITTVTNAAPSKRDFERTEGGENVTPPTTHAPIHIAANVDAKACDKPEYPANSLRAGEEGTVHLAMLIGTDGHVMETKVEKTSGSRALDKAAIQGLSLCKFKPGTVDGVPEKSWAKLQYVWSIN</sequence>
<comment type="similarity">
    <text evidence="2">Belongs to the TonB family.</text>
</comment>
<dbReference type="RefSeq" id="WP_186914860.1">
    <property type="nucleotide sequence ID" value="NZ_JACOFZ010000001.1"/>
</dbReference>
<dbReference type="PROSITE" id="PS52015">
    <property type="entry name" value="TONB_CTD"/>
    <property type="match status" value="1"/>
</dbReference>
<evidence type="ECO:0000256" key="9">
    <source>
        <dbReference type="ARBA" id="ARBA00023136"/>
    </source>
</evidence>
<organism evidence="11 12">
    <name type="scientific">Undibacterium nitidum</name>
    <dbReference type="NCBI Taxonomy" id="2762298"/>
    <lineage>
        <taxon>Bacteria</taxon>
        <taxon>Pseudomonadati</taxon>
        <taxon>Pseudomonadota</taxon>
        <taxon>Betaproteobacteria</taxon>
        <taxon>Burkholderiales</taxon>
        <taxon>Oxalobacteraceae</taxon>
        <taxon>Undibacterium</taxon>
    </lineage>
</organism>
<keyword evidence="5" id="KW-0997">Cell inner membrane</keyword>
<keyword evidence="6" id="KW-0812">Transmembrane</keyword>